<reference evidence="2" key="1">
    <citation type="submission" date="2019-04" db="EMBL/GenBank/DDBJ databases">
        <title>Draft genome sequence of Pseudonocardiaceae bacterium SL3-2-4.</title>
        <authorList>
            <person name="Ningsih F."/>
            <person name="Yokota A."/>
            <person name="Sakai Y."/>
            <person name="Nanatani K."/>
            <person name="Yabe S."/>
            <person name="Oetari A."/>
            <person name="Sjamsuridzal W."/>
        </authorList>
    </citation>
    <scope>NUCLEOTIDE SEQUENCE [LARGE SCALE GENOMIC DNA]</scope>
    <source>
        <strain evidence="2">SL3-2-4</strain>
    </source>
</reference>
<organism evidence="1 2">
    <name type="scientific">Gandjariella thermophila</name>
    <dbReference type="NCBI Taxonomy" id="1931992"/>
    <lineage>
        <taxon>Bacteria</taxon>
        <taxon>Bacillati</taxon>
        <taxon>Actinomycetota</taxon>
        <taxon>Actinomycetes</taxon>
        <taxon>Pseudonocardiales</taxon>
        <taxon>Pseudonocardiaceae</taxon>
        <taxon>Gandjariella</taxon>
    </lineage>
</organism>
<evidence type="ECO:0000313" key="1">
    <source>
        <dbReference type="EMBL" id="GDY30999.1"/>
    </source>
</evidence>
<sequence>MLPAELTEAAAHAGRAAEDLGHTVRAGAGMLRHGGPGLLMDAALDGCAQTWITRLGGLSEAVQGVADRLSETVAGYQRADEENATRFRAIGGR</sequence>
<evidence type="ECO:0008006" key="3">
    <source>
        <dbReference type="Google" id="ProtNLM"/>
    </source>
</evidence>
<proteinExistence type="predicted"/>
<dbReference type="InterPro" id="IPR022536">
    <property type="entry name" value="EspC"/>
</dbReference>
<gene>
    <name evidence="1" type="ORF">GTS_26320</name>
</gene>
<name>A0A4D4J9A8_9PSEU</name>
<dbReference type="Proteomes" id="UP000298860">
    <property type="component" value="Unassembled WGS sequence"/>
</dbReference>
<evidence type="ECO:0000313" key="2">
    <source>
        <dbReference type="Proteomes" id="UP000298860"/>
    </source>
</evidence>
<dbReference type="Pfam" id="PF10824">
    <property type="entry name" value="T7SS_ESX_EspC"/>
    <property type="match status" value="1"/>
</dbReference>
<dbReference type="EMBL" id="BJFL01000011">
    <property type="protein sequence ID" value="GDY30999.1"/>
    <property type="molecule type" value="Genomic_DNA"/>
</dbReference>
<comment type="caution">
    <text evidence="1">The sequence shown here is derived from an EMBL/GenBank/DDBJ whole genome shotgun (WGS) entry which is preliminary data.</text>
</comment>
<accession>A0A4D4J9A8</accession>
<dbReference type="AlphaFoldDB" id="A0A4D4J9A8"/>
<dbReference type="GO" id="GO:0009306">
    <property type="term" value="P:protein secretion"/>
    <property type="evidence" value="ECO:0007669"/>
    <property type="project" value="InterPro"/>
</dbReference>
<protein>
    <recommendedName>
        <fullName evidence="3">ESX-1 secretion-associated protein</fullName>
    </recommendedName>
</protein>
<keyword evidence="2" id="KW-1185">Reference proteome</keyword>